<gene>
    <name evidence="7" type="ORF">BW730_00500</name>
</gene>
<evidence type="ECO:0000256" key="1">
    <source>
        <dbReference type="ARBA" id="ARBA00005010"/>
    </source>
</evidence>
<name>A0A1Q2CJG6_9ACTN</name>
<evidence type="ECO:0000256" key="3">
    <source>
        <dbReference type="ARBA" id="ARBA00023002"/>
    </source>
</evidence>
<dbReference type="OrthoDB" id="7345302at2"/>
<reference evidence="8" key="1">
    <citation type="submission" date="2017-02" db="EMBL/GenBank/DDBJ databases">
        <title>Tessaracoccus aquaemaris sp. nov., isolated from the intestine of a Korean rockfish, Sebastes schlegelii, in a marine aquaculture pond.</title>
        <authorList>
            <person name="Tak E.J."/>
            <person name="Bae J.-W."/>
        </authorList>
    </citation>
    <scope>NUCLEOTIDE SEQUENCE [LARGE SCALE GENOMIC DNA]</scope>
    <source>
        <strain evidence="8">NSG39</strain>
    </source>
</reference>
<keyword evidence="3" id="KW-0560">Oxidoreductase</keyword>
<proteinExistence type="predicted"/>
<dbReference type="UniPathway" id="UPA00262">
    <property type="reaction ID" value="UER00222"/>
</dbReference>
<dbReference type="InterPro" id="IPR006367">
    <property type="entry name" value="Sirohaem_synthase_N"/>
</dbReference>
<keyword evidence="8" id="KW-1185">Reference proteome</keyword>
<dbReference type="EC" id="1.3.1.76" evidence="2"/>
<dbReference type="InterPro" id="IPR036291">
    <property type="entry name" value="NAD(P)-bd_dom_sf"/>
</dbReference>
<protein>
    <recommendedName>
        <fullName evidence="2">precorrin-2 dehydrogenase</fullName>
        <ecNumber evidence="2">1.3.1.76</ecNumber>
    </recommendedName>
</protein>
<sequence length="162" mass="16569">MYPLFLDLTGRRVVVVGGGRVATRRVGGLLEAGAVVHVVAPSVTDKLSALVGQDSVSWEPRGYLPGDLEGALLVHTATGVKGVDAQVAWDAAAAGIWCVNAADHARSAAWTPTIARGEGAAEGIEVAVTAGGDPRRAVRVRDAIADLLAAGGLPTARFRAAR</sequence>
<dbReference type="KEGG" id="tes:BW730_00500"/>
<organism evidence="7 8">
    <name type="scientific">Tessaracoccus aquimaris</name>
    <dbReference type="NCBI Taxonomy" id="1332264"/>
    <lineage>
        <taxon>Bacteria</taxon>
        <taxon>Bacillati</taxon>
        <taxon>Actinomycetota</taxon>
        <taxon>Actinomycetes</taxon>
        <taxon>Propionibacteriales</taxon>
        <taxon>Propionibacteriaceae</taxon>
        <taxon>Tessaracoccus</taxon>
    </lineage>
</organism>
<dbReference type="PANTHER" id="PTHR35330:SF1">
    <property type="entry name" value="SIROHEME BIOSYNTHESIS PROTEIN MET8"/>
    <property type="match status" value="1"/>
</dbReference>
<evidence type="ECO:0000313" key="8">
    <source>
        <dbReference type="Proteomes" id="UP000188145"/>
    </source>
</evidence>
<evidence type="ECO:0000313" key="7">
    <source>
        <dbReference type="EMBL" id="AQP46278.1"/>
    </source>
</evidence>
<comment type="pathway">
    <text evidence="1">Porphyrin-containing compound metabolism; siroheme biosynthesis; sirohydrochlorin from precorrin-2: step 1/1.</text>
</comment>
<dbReference type="Gene3D" id="3.40.50.720">
    <property type="entry name" value="NAD(P)-binding Rossmann-like Domain"/>
    <property type="match status" value="1"/>
</dbReference>
<dbReference type="GO" id="GO:0043115">
    <property type="term" value="F:precorrin-2 dehydrogenase activity"/>
    <property type="evidence" value="ECO:0007669"/>
    <property type="project" value="UniProtKB-EC"/>
</dbReference>
<dbReference type="Proteomes" id="UP000188145">
    <property type="component" value="Chromosome"/>
</dbReference>
<dbReference type="Pfam" id="PF13241">
    <property type="entry name" value="NAD_binding_7"/>
    <property type="match status" value="1"/>
</dbReference>
<dbReference type="AlphaFoldDB" id="A0A1Q2CJG6"/>
<evidence type="ECO:0000256" key="5">
    <source>
        <dbReference type="ARBA" id="ARBA00023244"/>
    </source>
</evidence>
<comment type="catalytic activity">
    <reaction evidence="6">
        <text>precorrin-2 + NAD(+) = sirohydrochlorin + NADH + 2 H(+)</text>
        <dbReference type="Rhea" id="RHEA:15613"/>
        <dbReference type="ChEBI" id="CHEBI:15378"/>
        <dbReference type="ChEBI" id="CHEBI:57540"/>
        <dbReference type="ChEBI" id="CHEBI:57945"/>
        <dbReference type="ChEBI" id="CHEBI:58351"/>
        <dbReference type="ChEBI" id="CHEBI:58827"/>
        <dbReference type="EC" id="1.3.1.76"/>
    </reaction>
</comment>
<dbReference type="SUPFAM" id="SSF51735">
    <property type="entry name" value="NAD(P)-binding Rossmann-fold domains"/>
    <property type="match status" value="1"/>
</dbReference>
<dbReference type="PANTHER" id="PTHR35330">
    <property type="entry name" value="SIROHEME BIOSYNTHESIS PROTEIN MET8"/>
    <property type="match status" value="1"/>
</dbReference>
<dbReference type="RefSeq" id="WP_077684595.1">
    <property type="nucleotide sequence ID" value="NZ_CP019606.1"/>
</dbReference>
<evidence type="ECO:0000256" key="4">
    <source>
        <dbReference type="ARBA" id="ARBA00023027"/>
    </source>
</evidence>
<keyword evidence="5" id="KW-0627">Porphyrin biosynthesis</keyword>
<dbReference type="GO" id="GO:0019354">
    <property type="term" value="P:siroheme biosynthetic process"/>
    <property type="evidence" value="ECO:0007669"/>
    <property type="project" value="UniProtKB-UniPathway"/>
</dbReference>
<dbReference type="GO" id="GO:0004325">
    <property type="term" value="F:ferrochelatase activity"/>
    <property type="evidence" value="ECO:0007669"/>
    <property type="project" value="InterPro"/>
</dbReference>
<dbReference type="EMBL" id="CP019606">
    <property type="protein sequence ID" value="AQP46278.1"/>
    <property type="molecule type" value="Genomic_DNA"/>
</dbReference>
<evidence type="ECO:0000256" key="2">
    <source>
        <dbReference type="ARBA" id="ARBA00012400"/>
    </source>
</evidence>
<keyword evidence="4" id="KW-0520">NAD</keyword>
<dbReference type="STRING" id="1332264.BW730_00500"/>
<accession>A0A1Q2CJG6</accession>
<dbReference type="NCBIfam" id="TIGR01470">
    <property type="entry name" value="cysG_Nterm"/>
    <property type="match status" value="1"/>
</dbReference>
<dbReference type="InterPro" id="IPR028161">
    <property type="entry name" value="Met8-like"/>
</dbReference>
<evidence type="ECO:0000256" key="6">
    <source>
        <dbReference type="ARBA" id="ARBA00047561"/>
    </source>
</evidence>